<dbReference type="InterPro" id="IPR052516">
    <property type="entry name" value="N-heterocyclic_Hydroxylase"/>
</dbReference>
<dbReference type="Pfam" id="PF20256">
    <property type="entry name" value="MoCoBD_2"/>
    <property type="match status" value="1"/>
</dbReference>
<evidence type="ECO:0000313" key="2">
    <source>
        <dbReference type="EMBL" id="KKK89605.1"/>
    </source>
</evidence>
<reference evidence="2" key="1">
    <citation type="journal article" date="2015" name="Nature">
        <title>Complex archaea that bridge the gap between prokaryotes and eukaryotes.</title>
        <authorList>
            <person name="Spang A."/>
            <person name="Saw J.H."/>
            <person name="Jorgensen S.L."/>
            <person name="Zaremba-Niedzwiedzka K."/>
            <person name="Martijn J."/>
            <person name="Lind A.E."/>
            <person name="van Eijk R."/>
            <person name="Schleper C."/>
            <person name="Guy L."/>
            <person name="Ettema T.J."/>
        </authorList>
    </citation>
    <scope>NUCLEOTIDE SEQUENCE</scope>
</reference>
<name>A0A0F8ZUE3_9ZZZZ</name>
<accession>A0A0F8ZUE3</accession>
<dbReference type="Gene3D" id="3.30.365.10">
    <property type="entry name" value="Aldehyde oxidase/xanthine dehydrogenase, molybdopterin binding domain"/>
    <property type="match status" value="1"/>
</dbReference>
<dbReference type="PANTHER" id="PTHR47495">
    <property type="entry name" value="ALDEHYDE DEHYDROGENASE"/>
    <property type="match status" value="1"/>
</dbReference>
<protein>
    <recommendedName>
        <fullName evidence="1">Aldehyde oxidase/xanthine dehydrogenase second molybdopterin binding domain-containing protein</fullName>
    </recommendedName>
</protein>
<dbReference type="EMBL" id="LAZR01049452">
    <property type="protein sequence ID" value="KKK89605.1"/>
    <property type="molecule type" value="Genomic_DNA"/>
</dbReference>
<dbReference type="InterPro" id="IPR046867">
    <property type="entry name" value="AldOxase/xan_DH_MoCoBD2"/>
</dbReference>
<sequence>HSCDVAVDKDTGHVHVLDYRVVQDVGRAINPRAITSQVQGGVVQGLGYALHEEVTIGTDGRINQSGFETYKIPGAGDALPIKLEMFEGAPSIGPLGTKGAGEVPILNVGATIACAVASATGKQVNELPLTPQRVIDVLDNESCSLALHHLTDSRMVS</sequence>
<organism evidence="2">
    <name type="scientific">marine sediment metagenome</name>
    <dbReference type="NCBI Taxonomy" id="412755"/>
    <lineage>
        <taxon>unclassified sequences</taxon>
        <taxon>metagenomes</taxon>
        <taxon>ecological metagenomes</taxon>
    </lineage>
</organism>
<dbReference type="AlphaFoldDB" id="A0A0F8ZUE3"/>
<evidence type="ECO:0000259" key="1">
    <source>
        <dbReference type="Pfam" id="PF20256"/>
    </source>
</evidence>
<dbReference type="InterPro" id="IPR037165">
    <property type="entry name" value="AldOxase/xan_DH_Mopterin-bd_sf"/>
</dbReference>
<feature type="domain" description="Aldehyde oxidase/xanthine dehydrogenase second molybdopterin binding" evidence="1">
    <location>
        <begin position="1"/>
        <end position="77"/>
    </location>
</feature>
<feature type="non-terminal residue" evidence="2">
    <location>
        <position position="1"/>
    </location>
</feature>
<dbReference type="SUPFAM" id="SSF56003">
    <property type="entry name" value="Molybdenum cofactor-binding domain"/>
    <property type="match status" value="1"/>
</dbReference>
<dbReference type="PANTHER" id="PTHR47495:SF2">
    <property type="entry name" value="ALDEHYDE DEHYDROGENASE"/>
    <property type="match status" value="1"/>
</dbReference>
<comment type="caution">
    <text evidence="2">The sequence shown here is derived from an EMBL/GenBank/DDBJ whole genome shotgun (WGS) entry which is preliminary data.</text>
</comment>
<proteinExistence type="predicted"/>
<dbReference type="GO" id="GO:0016491">
    <property type="term" value="F:oxidoreductase activity"/>
    <property type="evidence" value="ECO:0007669"/>
    <property type="project" value="InterPro"/>
</dbReference>
<gene>
    <name evidence="2" type="ORF">LCGC14_2731400</name>
</gene>